<dbReference type="EMBL" id="RRYP01030575">
    <property type="protein sequence ID" value="TNV71126.1"/>
    <property type="molecule type" value="Genomic_DNA"/>
</dbReference>
<keyword evidence="2" id="KW-1185">Reference proteome</keyword>
<name>A0A8J8NAG7_HALGN</name>
<protein>
    <submittedName>
        <fullName evidence="1">Uncharacterized protein</fullName>
    </submittedName>
</protein>
<dbReference type="AlphaFoldDB" id="A0A8J8NAG7"/>
<evidence type="ECO:0000313" key="2">
    <source>
        <dbReference type="Proteomes" id="UP000785679"/>
    </source>
</evidence>
<sequence>MIINRLTLIMSLLIHREFIICFKIAAKLWICELRHLLTIAVLVLLQQMMLLLKKIASLCHIPQLMILFVVICI</sequence>
<gene>
    <name evidence="1" type="ORF">FGO68_gene12987</name>
</gene>
<comment type="caution">
    <text evidence="1">The sequence shown here is derived from an EMBL/GenBank/DDBJ whole genome shotgun (WGS) entry which is preliminary data.</text>
</comment>
<proteinExistence type="predicted"/>
<organism evidence="1 2">
    <name type="scientific">Halteria grandinella</name>
    <dbReference type="NCBI Taxonomy" id="5974"/>
    <lineage>
        <taxon>Eukaryota</taxon>
        <taxon>Sar</taxon>
        <taxon>Alveolata</taxon>
        <taxon>Ciliophora</taxon>
        <taxon>Intramacronucleata</taxon>
        <taxon>Spirotrichea</taxon>
        <taxon>Stichotrichia</taxon>
        <taxon>Sporadotrichida</taxon>
        <taxon>Halteriidae</taxon>
        <taxon>Halteria</taxon>
    </lineage>
</organism>
<accession>A0A8J8NAG7</accession>
<evidence type="ECO:0000313" key="1">
    <source>
        <dbReference type="EMBL" id="TNV71126.1"/>
    </source>
</evidence>
<reference evidence="1" key="1">
    <citation type="submission" date="2019-06" db="EMBL/GenBank/DDBJ databases">
        <authorList>
            <person name="Zheng W."/>
        </authorList>
    </citation>
    <scope>NUCLEOTIDE SEQUENCE</scope>
    <source>
        <strain evidence="1">QDHG01</strain>
    </source>
</reference>
<dbReference type="Proteomes" id="UP000785679">
    <property type="component" value="Unassembled WGS sequence"/>
</dbReference>